<dbReference type="InterPro" id="IPR029068">
    <property type="entry name" value="Glyas_Bleomycin-R_OHBP_Dase"/>
</dbReference>
<dbReference type="EMBL" id="CP051139">
    <property type="protein sequence ID" value="QIW95455.1"/>
    <property type="molecule type" value="Genomic_DNA"/>
</dbReference>
<proteinExistence type="predicted"/>
<evidence type="ECO:0000313" key="3">
    <source>
        <dbReference type="Proteomes" id="UP000503462"/>
    </source>
</evidence>
<dbReference type="Pfam" id="PF13468">
    <property type="entry name" value="Glyoxalase_3"/>
    <property type="match status" value="1"/>
</dbReference>
<reference evidence="2 3" key="1">
    <citation type="journal article" date="2016" name="Sci. Rep.">
        <title>Peltaster fructicola genome reveals evolution from an invasive phytopathogen to an ectophytic parasite.</title>
        <authorList>
            <person name="Xu C."/>
            <person name="Chen H."/>
            <person name="Gleason M.L."/>
            <person name="Xu J.R."/>
            <person name="Liu H."/>
            <person name="Zhang R."/>
            <person name="Sun G."/>
        </authorList>
    </citation>
    <scope>NUCLEOTIDE SEQUENCE [LARGE SCALE GENOMIC DNA]</scope>
    <source>
        <strain evidence="2 3">LNHT1506</strain>
    </source>
</reference>
<dbReference type="InterPro" id="IPR025870">
    <property type="entry name" value="Glyoxalase-like_dom"/>
</dbReference>
<accession>A0A6H0XL66</accession>
<feature type="domain" description="Glyoxalase-like" evidence="1">
    <location>
        <begin position="6"/>
        <end position="177"/>
    </location>
</feature>
<gene>
    <name evidence="2" type="ORF">AMS68_000973</name>
</gene>
<dbReference type="Gene3D" id="3.10.180.10">
    <property type="entry name" value="2,3-Dihydroxybiphenyl 1,2-Dioxygenase, domain 1"/>
    <property type="match status" value="1"/>
</dbReference>
<dbReference type="PANTHER" id="PTHR40265:SF1">
    <property type="entry name" value="GLYOXALASE-LIKE DOMAIN-CONTAINING PROTEIN"/>
    <property type="match status" value="1"/>
</dbReference>
<dbReference type="PANTHER" id="PTHR40265">
    <property type="entry name" value="BLL2707 PROTEIN"/>
    <property type="match status" value="1"/>
</dbReference>
<dbReference type="Proteomes" id="UP000503462">
    <property type="component" value="Chromosome 1"/>
</dbReference>
<protein>
    <recommendedName>
        <fullName evidence="1">Glyoxalase-like domain-containing protein</fullName>
    </recommendedName>
</protein>
<keyword evidence="3" id="KW-1185">Reference proteome</keyword>
<name>A0A6H0XL66_9PEZI</name>
<sequence length="258" mass="28359">MTTAAIDHIIVLLPYKDIVTPPTWLTDHFIISAGGRHADGLTENKLIIFEDGTYIELIAFIDDDTSRRRGHWWDKEYSIVDYALTDAGRFDSSTRDRLEQAVPGLTYAEPQVGSRTRPDGVHVEWEVTFPRGLDRGIIPFWCHDITPRERRVPRSEQAHPSGALGVSAVTIKTPAEQARGVDKALAAIIGTATTGRHEIMAPERASGTRKPYLEVSAAAEGQEHHIEISLQIPAGRSRQGIAHKVGNGVIKITFSAAA</sequence>
<organism evidence="2 3">
    <name type="scientific">Peltaster fructicola</name>
    <dbReference type="NCBI Taxonomy" id="286661"/>
    <lineage>
        <taxon>Eukaryota</taxon>
        <taxon>Fungi</taxon>
        <taxon>Dikarya</taxon>
        <taxon>Ascomycota</taxon>
        <taxon>Pezizomycotina</taxon>
        <taxon>Dothideomycetes</taxon>
        <taxon>Dothideomycetes incertae sedis</taxon>
        <taxon>Peltaster</taxon>
    </lineage>
</organism>
<dbReference type="OrthoDB" id="408973at2759"/>
<dbReference type="AlphaFoldDB" id="A0A6H0XL66"/>
<evidence type="ECO:0000259" key="1">
    <source>
        <dbReference type="Pfam" id="PF13468"/>
    </source>
</evidence>
<evidence type="ECO:0000313" key="2">
    <source>
        <dbReference type="EMBL" id="QIW95455.1"/>
    </source>
</evidence>